<dbReference type="GO" id="GO:0016757">
    <property type="term" value="F:glycosyltransferase activity"/>
    <property type="evidence" value="ECO:0007669"/>
    <property type="project" value="UniProtKB-KW"/>
</dbReference>
<evidence type="ECO:0000313" key="2">
    <source>
        <dbReference type="Proteomes" id="UP000219669"/>
    </source>
</evidence>
<evidence type="ECO:0000313" key="1">
    <source>
        <dbReference type="EMBL" id="SOD65620.1"/>
    </source>
</evidence>
<proteinExistence type="predicted"/>
<keyword evidence="1" id="KW-0328">Glycosyltransferase</keyword>
<dbReference type="Proteomes" id="UP000219669">
    <property type="component" value="Unassembled WGS sequence"/>
</dbReference>
<dbReference type="RefSeq" id="WP_097113429.1">
    <property type="nucleotide sequence ID" value="NZ_CP083931.1"/>
</dbReference>
<keyword evidence="2" id="KW-1185">Reference proteome</keyword>
<accession>A0A286E3Y5</accession>
<dbReference type="AlphaFoldDB" id="A0A286E3Y5"/>
<sequence length="320" mass="37213">MKNLFICLTPLQALIAQALIRQNSHYPADLLMICYAESDNAKFRHYYHQTAKLCDFAQFVRVPRNAWAREISLFSLSKNLQKQYHTIFAASIDNPNVQFPLSHLNFVQLETFDDGTANLYPNSILYRNQNYGKKAKIIRQLQGIRYQTEDLRQLSAQHHTLYPNQNNISPKTKTLNLWDNVAEKPVSGSQNGQNVQKIVLGQPLFDNPQQNIDVFKQILKISQAAHYFPHPREDYPIPAQYIDTPLIFEDYLLQQIQNHPQTQYQIHHIASTAALNVVNFPRVQIVAHRPKLPLFHNPNFQYLYDLMEKMNITTQTIECP</sequence>
<dbReference type="SMR" id="A0A286E3Y5"/>
<protein>
    <submittedName>
        <fullName evidence="1">Beta-galactosamide-alpha-2,3-sialyltransferase</fullName>
    </submittedName>
</protein>
<dbReference type="OrthoDB" id="2339372at2"/>
<dbReference type="EMBL" id="OCNF01000002">
    <property type="protein sequence ID" value="SOD65620.1"/>
    <property type="molecule type" value="Genomic_DNA"/>
</dbReference>
<dbReference type="Gene3D" id="3.30.370.20">
    <property type="match status" value="1"/>
</dbReference>
<organism evidence="1 2">
    <name type="scientific">Alysiella filiformis DSM 16848</name>
    <dbReference type="NCBI Taxonomy" id="1120981"/>
    <lineage>
        <taxon>Bacteria</taxon>
        <taxon>Pseudomonadati</taxon>
        <taxon>Pseudomonadota</taxon>
        <taxon>Betaproteobacteria</taxon>
        <taxon>Neisseriales</taxon>
        <taxon>Neisseriaceae</taxon>
        <taxon>Alysiella</taxon>
    </lineage>
</organism>
<dbReference type="InterPro" id="IPR012477">
    <property type="entry name" value="Glyco_transf_52"/>
</dbReference>
<dbReference type="Pfam" id="PF07922">
    <property type="entry name" value="Glyco_transf_52"/>
    <property type="match status" value="1"/>
</dbReference>
<keyword evidence="1" id="KW-0808">Transferase</keyword>
<reference evidence="1 2" key="1">
    <citation type="submission" date="2017-09" db="EMBL/GenBank/DDBJ databases">
        <authorList>
            <person name="Ehlers B."/>
            <person name="Leendertz F.H."/>
        </authorList>
    </citation>
    <scope>NUCLEOTIDE SEQUENCE [LARGE SCALE GENOMIC DNA]</scope>
    <source>
        <strain evidence="1 2">DSM 16848</strain>
    </source>
</reference>
<name>A0A286E3Y5_9NEIS</name>
<gene>
    <name evidence="1" type="ORF">SAMN02746062_00354</name>
</gene>